<dbReference type="InterPro" id="IPR017937">
    <property type="entry name" value="Thioredoxin_CS"/>
</dbReference>
<dbReference type="RefSeq" id="WP_107921201.1">
    <property type="nucleotide sequence ID" value="NZ_CP066701.1"/>
</dbReference>
<dbReference type="NCBIfam" id="NF002854">
    <property type="entry name" value="PRK03147.1"/>
    <property type="match status" value="1"/>
</dbReference>
<dbReference type="KEGG" id="hspo:JGZ69_16915"/>
<evidence type="ECO:0000256" key="5">
    <source>
        <dbReference type="ARBA" id="ARBA00023284"/>
    </source>
</evidence>
<evidence type="ECO:0000256" key="6">
    <source>
        <dbReference type="SAM" id="Phobius"/>
    </source>
</evidence>
<dbReference type="GO" id="GO:0017004">
    <property type="term" value="P:cytochrome complex assembly"/>
    <property type="evidence" value="ECO:0007669"/>
    <property type="project" value="UniProtKB-KW"/>
</dbReference>
<gene>
    <name evidence="8" type="primary">resA</name>
    <name evidence="8" type="ORF">JGZ69_16915</name>
</gene>
<protein>
    <submittedName>
        <fullName evidence="8">Thiol-disulfide oxidoreductase ResA</fullName>
    </submittedName>
</protein>
<evidence type="ECO:0000256" key="2">
    <source>
        <dbReference type="ARBA" id="ARBA00022748"/>
    </source>
</evidence>
<evidence type="ECO:0000259" key="7">
    <source>
        <dbReference type="PROSITE" id="PS51352"/>
    </source>
</evidence>
<feature type="transmembrane region" description="Helical" evidence="6">
    <location>
        <begin position="9"/>
        <end position="28"/>
    </location>
</feature>
<dbReference type="Proteomes" id="UP000595512">
    <property type="component" value="Chromosome"/>
</dbReference>
<keyword evidence="4" id="KW-1015">Disulfide bond</keyword>
<dbReference type="InterPro" id="IPR000866">
    <property type="entry name" value="AhpC/TSA"/>
</dbReference>
<dbReference type="PROSITE" id="PS51352">
    <property type="entry name" value="THIOREDOXIN_2"/>
    <property type="match status" value="1"/>
</dbReference>
<dbReference type="GO" id="GO:0016209">
    <property type="term" value="F:antioxidant activity"/>
    <property type="evidence" value="ECO:0007669"/>
    <property type="project" value="InterPro"/>
</dbReference>
<name>A0AB37HHI6_9BACI</name>
<keyword evidence="5" id="KW-0676">Redox-active center</keyword>
<evidence type="ECO:0000313" key="9">
    <source>
        <dbReference type="Proteomes" id="UP000595512"/>
    </source>
</evidence>
<dbReference type="InterPro" id="IPR036249">
    <property type="entry name" value="Thioredoxin-like_sf"/>
</dbReference>
<feature type="domain" description="Thioredoxin" evidence="7">
    <location>
        <begin position="39"/>
        <end position="177"/>
    </location>
</feature>
<dbReference type="PROSITE" id="PS00194">
    <property type="entry name" value="THIOREDOXIN_1"/>
    <property type="match status" value="1"/>
</dbReference>
<keyword evidence="3" id="KW-0735">Signal-anchor</keyword>
<reference evidence="8 9" key="1">
    <citation type="submission" date="2020-12" db="EMBL/GenBank/DDBJ databases">
        <title>Taxonomic evaluation of the Bacillus sporothermodurans group of bacteria based on whole genome sequences.</title>
        <authorList>
            <person name="Fiedler G."/>
            <person name="Herbstmann A.-D."/>
            <person name="Doll E."/>
            <person name="Wenning M."/>
            <person name="Brinks E."/>
            <person name="Kabisch J."/>
            <person name="Breitenwieser F."/>
            <person name="Lappann M."/>
            <person name="Boehnlein C."/>
            <person name="Franz C."/>
        </authorList>
    </citation>
    <scope>NUCLEOTIDE SEQUENCE [LARGE SCALE GENOMIC DNA]</scope>
    <source>
        <strain evidence="8 9">DSM 10599</strain>
    </source>
</reference>
<organism evidence="8 9">
    <name type="scientific">Heyndrickxia sporothermodurans</name>
    <dbReference type="NCBI Taxonomy" id="46224"/>
    <lineage>
        <taxon>Bacteria</taxon>
        <taxon>Bacillati</taxon>
        <taxon>Bacillota</taxon>
        <taxon>Bacilli</taxon>
        <taxon>Bacillales</taxon>
        <taxon>Bacillaceae</taxon>
        <taxon>Heyndrickxia</taxon>
    </lineage>
</organism>
<dbReference type="GO" id="GO:0030313">
    <property type="term" value="C:cell envelope"/>
    <property type="evidence" value="ECO:0007669"/>
    <property type="project" value="UniProtKB-SubCell"/>
</dbReference>
<comment type="subcellular location">
    <subcellularLocation>
        <location evidence="1">Cell envelope</location>
    </subcellularLocation>
</comment>
<evidence type="ECO:0000256" key="4">
    <source>
        <dbReference type="ARBA" id="ARBA00023157"/>
    </source>
</evidence>
<dbReference type="InterPro" id="IPR013766">
    <property type="entry name" value="Thioredoxin_domain"/>
</dbReference>
<dbReference type="PANTHER" id="PTHR42852:SF6">
    <property type="entry name" value="THIOL:DISULFIDE INTERCHANGE PROTEIN DSBE"/>
    <property type="match status" value="1"/>
</dbReference>
<keyword evidence="6" id="KW-0472">Membrane</keyword>
<accession>A0AB37HHI6</accession>
<evidence type="ECO:0000313" key="8">
    <source>
        <dbReference type="EMBL" id="QQX24453.1"/>
    </source>
</evidence>
<dbReference type="InterPro" id="IPR050553">
    <property type="entry name" value="Thioredoxin_ResA/DsbE_sf"/>
</dbReference>
<sequence length="177" mass="20241">MSQKKKQRLIIRTVILLVLISAVAYTLYANLTKDSRGEIKVGDKAPDFVLQDMSGTKHRLSDYRGKGIFLNFWGTWCGPCKEEMPYMVDLYKDFKKQGVEILAVNVGESNYLVNKFIKEYGLNFPVLMDKGRDVQYAYGIDPIPTSFFIDSSGKVKQIVVKTMTKKEIQHLMESIKP</sequence>
<dbReference type="SUPFAM" id="SSF52833">
    <property type="entry name" value="Thioredoxin-like"/>
    <property type="match status" value="1"/>
</dbReference>
<keyword evidence="2" id="KW-0201">Cytochrome c-type biogenesis</keyword>
<dbReference type="Gene3D" id="3.40.30.10">
    <property type="entry name" value="Glutaredoxin"/>
    <property type="match status" value="1"/>
</dbReference>
<keyword evidence="6" id="KW-1133">Transmembrane helix</keyword>
<dbReference type="GO" id="GO:0016491">
    <property type="term" value="F:oxidoreductase activity"/>
    <property type="evidence" value="ECO:0007669"/>
    <property type="project" value="InterPro"/>
</dbReference>
<keyword evidence="6" id="KW-0812">Transmembrane</keyword>
<dbReference type="AlphaFoldDB" id="A0AB37HHI6"/>
<dbReference type="Pfam" id="PF00578">
    <property type="entry name" value="AhpC-TSA"/>
    <property type="match status" value="1"/>
</dbReference>
<dbReference type="CDD" id="cd02966">
    <property type="entry name" value="TlpA_like_family"/>
    <property type="match status" value="1"/>
</dbReference>
<evidence type="ECO:0000256" key="1">
    <source>
        <dbReference type="ARBA" id="ARBA00004196"/>
    </source>
</evidence>
<dbReference type="EMBL" id="CP066701">
    <property type="protein sequence ID" value="QQX24453.1"/>
    <property type="molecule type" value="Genomic_DNA"/>
</dbReference>
<proteinExistence type="predicted"/>
<dbReference type="PANTHER" id="PTHR42852">
    <property type="entry name" value="THIOL:DISULFIDE INTERCHANGE PROTEIN DSBE"/>
    <property type="match status" value="1"/>
</dbReference>
<evidence type="ECO:0000256" key="3">
    <source>
        <dbReference type="ARBA" id="ARBA00022968"/>
    </source>
</evidence>